<dbReference type="SUPFAM" id="SSF52540">
    <property type="entry name" value="P-loop containing nucleoside triphosphate hydrolases"/>
    <property type="match status" value="1"/>
</dbReference>
<dbReference type="SMART" id="SM00028">
    <property type="entry name" value="TPR"/>
    <property type="match status" value="6"/>
</dbReference>
<feature type="domain" description="Bacterial transcriptional activator" evidence="4">
    <location>
        <begin position="928"/>
        <end position="1070"/>
    </location>
</feature>
<evidence type="ECO:0000313" key="5">
    <source>
        <dbReference type="EMBL" id="CAG9607360.1"/>
    </source>
</evidence>
<evidence type="ECO:0000256" key="2">
    <source>
        <dbReference type="ARBA" id="ARBA00023163"/>
    </source>
</evidence>
<dbReference type="Proteomes" id="UP000789845">
    <property type="component" value="Unassembled WGS sequence"/>
</dbReference>
<proteinExistence type="predicted"/>
<name>A0A9C7G810_9BACI</name>
<dbReference type="AlphaFoldDB" id="A0A9C7G810"/>
<organism evidence="5 6">
    <name type="scientific">Pseudoneobacillus rhizosphaerae</name>
    <dbReference type="NCBI Taxonomy" id="2880968"/>
    <lineage>
        <taxon>Bacteria</taxon>
        <taxon>Bacillati</taxon>
        <taxon>Bacillota</taxon>
        <taxon>Bacilli</taxon>
        <taxon>Bacillales</taxon>
        <taxon>Bacillaceae</taxon>
        <taxon>Pseudoneobacillus</taxon>
    </lineage>
</organism>
<dbReference type="InterPro" id="IPR059106">
    <property type="entry name" value="WHD_MalT"/>
</dbReference>
<evidence type="ECO:0000256" key="3">
    <source>
        <dbReference type="PROSITE-ProRule" id="PRU00339"/>
    </source>
</evidence>
<accession>A0A9C7G810</accession>
<keyword evidence="6" id="KW-1185">Reference proteome</keyword>
<dbReference type="Pfam" id="PF03704">
    <property type="entry name" value="BTAD"/>
    <property type="match status" value="1"/>
</dbReference>
<dbReference type="InterPro" id="IPR036388">
    <property type="entry name" value="WH-like_DNA-bd_sf"/>
</dbReference>
<dbReference type="Gene3D" id="1.10.10.10">
    <property type="entry name" value="Winged helix-like DNA-binding domain superfamily/Winged helix DNA-binding domain"/>
    <property type="match status" value="1"/>
</dbReference>
<dbReference type="SUPFAM" id="SSF46894">
    <property type="entry name" value="C-terminal effector domain of the bipartite response regulators"/>
    <property type="match status" value="1"/>
</dbReference>
<dbReference type="PROSITE" id="PS50005">
    <property type="entry name" value="TPR"/>
    <property type="match status" value="1"/>
</dbReference>
<protein>
    <submittedName>
        <fullName evidence="5">HTH-type transcriptional regulator MalT</fullName>
    </submittedName>
</protein>
<dbReference type="RefSeq" id="WP_230495628.1">
    <property type="nucleotide sequence ID" value="NZ_CAKJTG010000005.1"/>
</dbReference>
<dbReference type="GO" id="GO:0006355">
    <property type="term" value="P:regulation of DNA-templated transcription"/>
    <property type="evidence" value="ECO:0007669"/>
    <property type="project" value="InterPro"/>
</dbReference>
<dbReference type="InterPro" id="IPR005158">
    <property type="entry name" value="BTAD"/>
</dbReference>
<dbReference type="InterPro" id="IPR016032">
    <property type="entry name" value="Sig_transdc_resp-reg_C-effctor"/>
</dbReference>
<keyword evidence="2" id="KW-0804">Transcription</keyword>
<dbReference type="Pfam" id="PF25873">
    <property type="entry name" value="WHD_MalT"/>
    <property type="match status" value="1"/>
</dbReference>
<keyword evidence="1" id="KW-0805">Transcription regulation</keyword>
<dbReference type="InterPro" id="IPR019734">
    <property type="entry name" value="TPR_rpt"/>
</dbReference>
<dbReference type="InterPro" id="IPR011990">
    <property type="entry name" value="TPR-like_helical_dom_sf"/>
</dbReference>
<keyword evidence="3" id="KW-0802">TPR repeat</keyword>
<evidence type="ECO:0000256" key="1">
    <source>
        <dbReference type="ARBA" id="ARBA00023015"/>
    </source>
</evidence>
<dbReference type="PANTHER" id="PTHR35807:SF2">
    <property type="entry name" value="TRANSCRIPTIONAL ACTIVATOR DOMAIN"/>
    <property type="match status" value="1"/>
</dbReference>
<evidence type="ECO:0000259" key="4">
    <source>
        <dbReference type="SMART" id="SM01043"/>
    </source>
</evidence>
<comment type="caution">
    <text evidence="5">The sequence shown here is derived from an EMBL/GenBank/DDBJ whole genome shotgun (WGS) entry which is preliminary data.</text>
</comment>
<feature type="repeat" description="TPR" evidence="3">
    <location>
        <begin position="1020"/>
        <end position="1053"/>
    </location>
</feature>
<dbReference type="Gene3D" id="1.25.40.10">
    <property type="entry name" value="Tetratricopeptide repeat domain"/>
    <property type="match status" value="3"/>
</dbReference>
<dbReference type="EMBL" id="CAKJTG010000005">
    <property type="protein sequence ID" value="CAG9607360.1"/>
    <property type="molecule type" value="Genomic_DNA"/>
</dbReference>
<dbReference type="PANTHER" id="PTHR35807">
    <property type="entry name" value="TRANSCRIPTIONAL REGULATOR REDD-RELATED"/>
    <property type="match status" value="1"/>
</dbReference>
<gene>
    <name evidence="5" type="primary">malT</name>
    <name evidence="5" type="ORF">NEOCIP111885_01051</name>
</gene>
<dbReference type="SUPFAM" id="SSF48452">
    <property type="entry name" value="TPR-like"/>
    <property type="match status" value="4"/>
</dbReference>
<dbReference type="SMART" id="SM01043">
    <property type="entry name" value="BTAD"/>
    <property type="match status" value="1"/>
</dbReference>
<dbReference type="GO" id="GO:0003677">
    <property type="term" value="F:DNA binding"/>
    <property type="evidence" value="ECO:0007669"/>
    <property type="project" value="InterPro"/>
</dbReference>
<evidence type="ECO:0000313" key="6">
    <source>
        <dbReference type="Proteomes" id="UP000789845"/>
    </source>
</evidence>
<dbReference type="InterPro" id="IPR051677">
    <property type="entry name" value="AfsR-DnrI-RedD_regulator"/>
</dbReference>
<reference evidence="5" key="1">
    <citation type="submission" date="2021-10" db="EMBL/GenBank/DDBJ databases">
        <authorList>
            <person name="Criscuolo A."/>
        </authorList>
    </citation>
    <scope>NUCLEOTIDE SEQUENCE</scope>
    <source>
        <strain evidence="5">CIP111885</strain>
    </source>
</reference>
<sequence length="1080" mass="126387">MKIPIIKTKLLIPAIKDNYIRRSKLTRKLKNIKDFPLTLIHAGAGYGKSTALSLNMMDEKQMGSWYSISSTDDDILPFLTYLTHSIREKHPDFGKELLTYMDEMDRFIREEEINLLCSLFINNVLAIRSEMTIILDDFHQIEHSYTVNRWMETFLEHIPSHVHIVISSRSRPSWKQLTKMKVSGKLLEITREDLILSIDEMELLLVDNYGIDLAHSELEKIYKLTEGWVIALCMIAQQVPYNQNLSGLEEYSSLSDLFQYLAMEVYSKQPTLIQQFLEQTCILEELTEEICNEIIGIAGSFSLLEQLIERNLFIQKIGDKQFRFHALFKEFLEKQVKENHYSQFLSLNEKAARFFERKGLWEQALFHYKKINHFPAIASILQDIGLTLLESGKLASLLEHISNIPSDEMNRYEYLWYLKGEVNRYLSHYSDAESCYQKAYVLYDKKKNLVGMSRVLEGKANIYLDTIQPHHAERLLYEAIDLREKSTDSTNEETGKLYHLLAENLLNSGKSGKAEKWLIRAKGLNVPIQYSNLEARIYLRTGRFEKAKKLLYQRKDSYQMKSPVALPQSHRETDLLLSLIHSFTGNGEEAKALAQEGIQLGVAMKAPFVEACGWIRMGHAVQIINKYDSLLAKKCYETALEMMSQLQIERGKAEPLMGLCILFGTNGEFERAIEAGNLALIETDRVKDHWLSSLIILAMGLACTYNNRLVEALDYFKKAKQEFEDCNDIFGEMVCHFWKAYVFYMINDFEGFKNEMKLFLKSVELNHFEFFLHKRTTFGPKDLQSFIPLLIECTKENIERPFANRLLQEMGIRSIDSHPGYSIRVQTLGPFRIWLGEKEVGEKDWQREKAKELFQLLITNSAHLLAKDEIVQILWPTQDKLSSDRDFKVALNALNHVLEPFRKPRSNPFFVIRDGISYGLNPIAAIEIDTVQFQEWIQTGLNEQDPVKAIPLLEKGLELYRGEYLTERRYVDWCITKRERMLVFYLRAAEKMAQLHVRKENYDLAINWCERILERDRTWEEAYRLLMYCYYRKNNRPQAIKWYEKCIQILEEELGVSPLEPTHHMYEMILESTKFYEQMY</sequence>
<dbReference type="InterPro" id="IPR027417">
    <property type="entry name" value="P-loop_NTPase"/>
</dbReference>